<sequence>MNQVMMKGRKSTIVVVMEVMKTMTWNLKRMKKIDVILSRYRSTEVDRSAPLFGINYYDLNTKEIFKLVKATAQAEPVSAQSTCFGPELSLNYPGQDQPLRKTRDNHCGKLTVGYLVTPSNFPIDCGKEELLEPILRSI</sequence>
<dbReference type="Proteomes" id="UP000257109">
    <property type="component" value="Unassembled WGS sequence"/>
</dbReference>
<feature type="non-terminal residue" evidence="1">
    <location>
        <position position="1"/>
    </location>
</feature>
<organism evidence="1 2">
    <name type="scientific">Mucuna pruriens</name>
    <name type="common">Velvet bean</name>
    <name type="synonym">Dolichos pruriens</name>
    <dbReference type="NCBI Taxonomy" id="157652"/>
    <lineage>
        <taxon>Eukaryota</taxon>
        <taxon>Viridiplantae</taxon>
        <taxon>Streptophyta</taxon>
        <taxon>Embryophyta</taxon>
        <taxon>Tracheophyta</taxon>
        <taxon>Spermatophyta</taxon>
        <taxon>Magnoliopsida</taxon>
        <taxon>eudicotyledons</taxon>
        <taxon>Gunneridae</taxon>
        <taxon>Pentapetalae</taxon>
        <taxon>rosids</taxon>
        <taxon>fabids</taxon>
        <taxon>Fabales</taxon>
        <taxon>Fabaceae</taxon>
        <taxon>Papilionoideae</taxon>
        <taxon>50 kb inversion clade</taxon>
        <taxon>NPAAA clade</taxon>
        <taxon>indigoferoid/millettioid clade</taxon>
        <taxon>Phaseoleae</taxon>
        <taxon>Mucuna</taxon>
    </lineage>
</organism>
<gene>
    <name evidence="1" type="ORF">CR513_63010</name>
</gene>
<name>A0A371DZ14_MUCPR</name>
<dbReference type="AlphaFoldDB" id="A0A371DZ14"/>
<evidence type="ECO:0000313" key="1">
    <source>
        <dbReference type="EMBL" id="RDX57728.1"/>
    </source>
</evidence>
<protein>
    <submittedName>
        <fullName evidence="1">Uncharacterized protein</fullName>
    </submittedName>
</protein>
<proteinExistence type="predicted"/>
<reference evidence="1" key="1">
    <citation type="submission" date="2018-05" db="EMBL/GenBank/DDBJ databases">
        <title>Draft genome of Mucuna pruriens seed.</title>
        <authorList>
            <person name="Nnadi N.E."/>
            <person name="Vos R."/>
            <person name="Hasami M.H."/>
            <person name="Devisetty U.K."/>
            <person name="Aguiy J.C."/>
        </authorList>
    </citation>
    <scope>NUCLEOTIDE SEQUENCE [LARGE SCALE GENOMIC DNA]</scope>
    <source>
        <strain evidence="1">JCA_2017</strain>
    </source>
</reference>
<accession>A0A371DZ14</accession>
<evidence type="ECO:0000313" key="2">
    <source>
        <dbReference type="Proteomes" id="UP000257109"/>
    </source>
</evidence>
<keyword evidence="2" id="KW-1185">Reference proteome</keyword>
<comment type="caution">
    <text evidence="1">The sequence shown here is derived from an EMBL/GenBank/DDBJ whole genome shotgun (WGS) entry which is preliminary data.</text>
</comment>
<dbReference type="EMBL" id="QJKJ01018273">
    <property type="protein sequence ID" value="RDX57728.1"/>
    <property type="molecule type" value="Genomic_DNA"/>
</dbReference>